<dbReference type="EMBL" id="BNCQ01000043">
    <property type="protein sequence ID" value="GIM12419.1"/>
    <property type="molecule type" value="Genomic_DNA"/>
</dbReference>
<protein>
    <submittedName>
        <fullName evidence="2">Uncharacterized protein</fullName>
    </submittedName>
</protein>
<keyword evidence="1" id="KW-1133">Transmembrane helix</keyword>
<reference evidence="2" key="1">
    <citation type="journal article" date="2021" name="Proc. Natl. Acad. Sci. U.S.A.">
        <title>Three genomes in the algal genus Volvox reveal the fate of a haploid sex-determining region after a transition to homothallism.</title>
        <authorList>
            <person name="Yamamoto K."/>
            <person name="Hamaji T."/>
            <person name="Kawai-Toyooka H."/>
            <person name="Matsuzaki R."/>
            <person name="Takahashi F."/>
            <person name="Nishimura Y."/>
            <person name="Kawachi M."/>
            <person name="Noguchi H."/>
            <person name="Minakuchi Y."/>
            <person name="Umen J.G."/>
            <person name="Toyoda A."/>
            <person name="Nozaki H."/>
        </authorList>
    </citation>
    <scope>NUCLEOTIDE SEQUENCE</scope>
    <source>
        <strain evidence="2">NIES-3785</strain>
    </source>
</reference>
<keyword evidence="1" id="KW-0812">Transmembrane</keyword>
<gene>
    <name evidence="2" type="ORF">Vretimale_15724</name>
</gene>
<evidence type="ECO:0000256" key="1">
    <source>
        <dbReference type="SAM" id="Phobius"/>
    </source>
</evidence>
<feature type="transmembrane region" description="Helical" evidence="1">
    <location>
        <begin position="20"/>
        <end position="41"/>
    </location>
</feature>
<accession>A0A8J4LWI5</accession>
<organism evidence="2 3">
    <name type="scientific">Volvox reticuliferus</name>
    <dbReference type="NCBI Taxonomy" id="1737510"/>
    <lineage>
        <taxon>Eukaryota</taxon>
        <taxon>Viridiplantae</taxon>
        <taxon>Chlorophyta</taxon>
        <taxon>core chlorophytes</taxon>
        <taxon>Chlorophyceae</taxon>
        <taxon>CS clade</taxon>
        <taxon>Chlamydomonadales</taxon>
        <taxon>Volvocaceae</taxon>
        <taxon>Volvox</taxon>
    </lineage>
</organism>
<name>A0A8J4LWI5_9CHLO</name>
<proteinExistence type="predicted"/>
<comment type="caution">
    <text evidence="2">The sequence shown here is derived from an EMBL/GenBank/DDBJ whole genome shotgun (WGS) entry which is preliminary data.</text>
</comment>
<sequence length="131" mass="14761">MVSEQSLHGFADTGGEATTSLILLVHTLQIANLSMTVLYFASVKASALLIRARVCLGEQQVQLLRNLSRTRSEQMTCSMWLLRRRVSNVNTRHGRLVERDNLHDWRSCSLMRDELLGMKGCDLAPINCFAL</sequence>
<evidence type="ECO:0000313" key="2">
    <source>
        <dbReference type="EMBL" id="GIM12419.1"/>
    </source>
</evidence>
<dbReference type="AlphaFoldDB" id="A0A8J4LWI5"/>
<evidence type="ECO:0000313" key="3">
    <source>
        <dbReference type="Proteomes" id="UP000722791"/>
    </source>
</evidence>
<dbReference type="Proteomes" id="UP000722791">
    <property type="component" value="Unassembled WGS sequence"/>
</dbReference>
<keyword evidence="1" id="KW-0472">Membrane</keyword>